<name>A0ACC2LEK9_PERAE</name>
<dbReference type="EMBL" id="CM056815">
    <property type="protein sequence ID" value="KAJ8631528.1"/>
    <property type="molecule type" value="Genomic_DNA"/>
</dbReference>
<sequence>MEENEESRGGNGDLMQRLQSSFGTSSSLIPKQQLSSNRMDLPHLNTSQTRAPIRHFSQNFSPESNSKRPGIPPSHPHFPPASPYSQIGAGRPPTQPPSSQNFSPVPSHSRSLSQPAFFSLDSLPPLSPSPYRESSSSLSDVSMEDRDGSSQATAHTGAGSAALRVGDSLPPRKAHRRSHSEIPFGFSTGIQNLPLVAPLRAPGSLDRSASAKENYGAAKPFQLVKRESEWDKGGDSNAEGMGEKKFEGDAGDDLFSAYMNLENMDTLTSGGSLDKQCHENREDLDSSRASGTKTGESSENEVESSANESGSSMQQANLCSSAERKEGNKRSAGGDVHLNVGTSRHSRSISMDSFMGKLHFGDESPKLSPSPGPQAGNSMDGPFSLEFGNGEFSGAELKKIMANEKLAEIALTDPKRAKRILANRQSAARSKERKMRYISELEHKVQTLQTEATTLSAQLTLLQRDSAGLTSQNNELKFRLQAMEQQAHLRDALNEALTAEVQRLKLATAELSESHSTNNMNQQLPMNPQMFHPQLQPQMQQLSLIPVAFVFLGVVALQLTSLLRASGTHLNYIPSSPDQLHPMMPPSPPVNSSRNPNHGGHGGSDRPLQLSHLLALTEGTRQPLTAISTHCRLHSAARTERRGSASARRDFVRRDMEEAASTKVAEVVEEEEEAKTKKEEEISEDPSRANGAPKPEELVAKAIAPVKRDYIRPPPLRPSSSNDDKGKDFLSDKKNRDSTHVVVKEKKSKRQLKRERQKEQKSALHICPVVAKTGDVNACRYDGNCRFSHDLEAFKALKPADIEGNCPFLGFEEPCPYGLACRFSGTHKDNGPAETLNVQKKSSEVNGLNKDVQRLLWKNKMSFPRADSQLKHLGLVVKNKSKSGKADVDQEEGALTAVNGSNHRQNDDGNEMVNDSVNNEDSFPTKCMGKDCTNDISMKDETQPLKKAKNTAGLALPVKNDEVQTEPEEIAMDNSSKTEVDSCLKLNVREKKLIDFRGKLYLAPLTTVGNLPFRRVCKVLGADITCGEMAMCTNLLQGQASEWALLRRHSSEDLFGVQLCGAYPDTVARTIDLIDRECTVDFIDINMGCPIDIVVNKGAGSSLLTKPMRMKNIIQSACGTVDKPLTVKVRTGYFEGRNRIDSLIADISYWGASAVTIHGRSRQQRYSKLADWDYIYQCARKAPDVLQVLGNGDIFSYVDWNNHTSNCPELSTCMIARGALIKPWIFTEIKEQRHWDITSNERLSILKDFVYGGLEHWGSDSKGVETTRHFLLEWLSYTHRYIPVGLLDVIPQRLNWRSPSYFGRDDLETLMASDSAADWIRISEMLLGKVIYVTGDRLRTRNGWCLKSVLLCCRPCF</sequence>
<accession>A0ACC2LEK9</accession>
<dbReference type="Proteomes" id="UP001234297">
    <property type="component" value="Chromosome 7"/>
</dbReference>
<comment type="caution">
    <text evidence="1">The sequence shown here is derived from an EMBL/GenBank/DDBJ whole genome shotgun (WGS) entry which is preliminary data.</text>
</comment>
<protein>
    <submittedName>
        <fullName evidence="1">Uncharacterized protein</fullName>
    </submittedName>
</protein>
<reference evidence="1 2" key="1">
    <citation type="journal article" date="2022" name="Hortic Res">
        <title>A haplotype resolved chromosomal level avocado genome allows analysis of novel avocado genes.</title>
        <authorList>
            <person name="Nath O."/>
            <person name="Fletcher S.J."/>
            <person name="Hayward A."/>
            <person name="Shaw L.M."/>
            <person name="Masouleh A.K."/>
            <person name="Furtado A."/>
            <person name="Henry R.J."/>
            <person name="Mitter N."/>
        </authorList>
    </citation>
    <scope>NUCLEOTIDE SEQUENCE [LARGE SCALE GENOMIC DNA]</scope>
    <source>
        <strain evidence="2">cv. Hass</strain>
    </source>
</reference>
<keyword evidence="2" id="KW-1185">Reference proteome</keyword>
<evidence type="ECO:0000313" key="2">
    <source>
        <dbReference type="Proteomes" id="UP001234297"/>
    </source>
</evidence>
<proteinExistence type="predicted"/>
<organism evidence="1 2">
    <name type="scientific">Persea americana</name>
    <name type="common">Avocado</name>
    <dbReference type="NCBI Taxonomy" id="3435"/>
    <lineage>
        <taxon>Eukaryota</taxon>
        <taxon>Viridiplantae</taxon>
        <taxon>Streptophyta</taxon>
        <taxon>Embryophyta</taxon>
        <taxon>Tracheophyta</taxon>
        <taxon>Spermatophyta</taxon>
        <taxon>Magnoliopsida</taxon>
        <taxon>Magnoliidae</taxon>
        <taxon>Laurales</taxon>
        <taxon>Lauraceae</taxon>
        <taxon>Persea</taxon>
    </lineage>
</organism>
<gene>
    <name evidence="1" type="ORF">MRB53_024851</name>
</gene>
<evidence type="ECO:0000313" key="1">
    <source>
        <dbReference type="EMBL" id="KAJ8631528.1"/>
    </source>
</evidence>